<evidence type="ECO:0000313" key="2">
    <source>
        <dbReference type="EMBL" id="MTJ00297.1"/>
    </source>
</evidence>
<dbReference type="Proteomes" id="UP000431462">
    <property type="component" value="Unassembled WGS sequence"/>
</dbReference>
<organism evidence="2 3">
    <name type="scientific">Marinobacter adhaerens</name>
    <dbReference type="NCBI Taxonomy" id="1033846"/>
    <lineage>
        <taxon>Bacteria</taxon>
        <taxon>Pseudomonadati</taxon>
        <taxon>Pseudomonadota</taxon>
        <taxon>Gammaproteobacteria</taxon>
        <taxon>Pseudomonadales</taxon>
        <taxon>Marinobacteraceae</taxon>
        <taxon>Marinobacter</taxon>
    </lineage>
</organism>
<dbReference type="NCBIfam" id="TIGR02532">
    <property type="entry name" value="IV_pilin_GFxxxE"/>
    <property type="match status" value="1"/>
</dbReference>
<dbReference type="EMBL" id="VENC01000017">
    <property type="protein sequence ID" value="MTJ00297.1"/>
    <property type="molecule type" value="Genomic_DNA"/>
</dbReference>
<sequence>MKANRGFTLVELVMVIVLLAIVATISVRFVALSTQGAVDVGSRQLRSFSAVVVSEQISRALREALPGSVRVDGSGSCIEWMPVTAVSNYINLPRGANPDSFEAAPLAGGASASGRVVVYSYGSNLYSTVSPGPVSPPATLPSGASPVTVTFDGGANHRFSTQSPERKFFIIDEPRTFCQQGRFLFRYRDYGIQSSIASALPAGMPRREVLAANLVVNSLRFEVVPPSLQRNGVVSFSFELTSPQTGEVTSVSQEVQIRNVP</sequence>
<comment type="caution">
    <text evidence="2">The sequence shown here is derived from an EMBL/GenBank/DDBJ whole genome shotgun (WGS) entry which is preliminary data.</text>
</comment>
<protein>
    <submittedName>
        <fullName evidence="2">Type II secretion system protein</fullName>
    </submittedName>
</protein>
<accession>A0A844I1V2</accession>
<keyword evidence="1" id="KW-0472">Membrane</keyword>
<feature type="transmembrane region" description="Helical" evidence="1">
    <location>
        <begin position="12"/>
        <end position="31"/>
    </location>
</feature>
<reference evidence="2 3" key="1">
    <citation type="submission" date="2019-06" db="EMBL/GenBank/DDBJ databases">
        <title>Enrichment of Autotrophic Halophilic Microorganisms from Red Sea Brine Pool Using Microbial Electrosynthesis System.</title>
        <authorList>
            <person name="Alqahtani M.F."/>
            <person name="Bajracharya S."/>
            <person name="Katuri K.P."/>
            <person name="Ali M."/>
            <person name="Saikaly P.E."/>
        </authorList>
    </citation>
    <scope>NUCLEOTIDE SEQUENCE [LARGE SCALE GENOMIC DNA]</scope>
    <source>
        <strain evidence="2">MES15</strain>
    </source>
</reference>
<dbReference type="Pfam" id="PF07963">
    <property type="entry name" value="N_methyl"/>
    <property type="match status" value="1"/>
</dbReference>
<dbReference type="InterPro" id="IPR045584">
    <property type="entry name" value="Pilin-like"/>
</dbReference>
<dbReference type="AlphaFoldDB" id="A0A844I1V2"/>
<proteinExistence type="predicted"/>
<keyword evidence="1" id="KW-1133">Transmembrane helix</keyword>
<name>A0A844I1V2_9GAMM</name>
<dbReference type="InterPro" id="IPR012902">
    <property type="entry name" value="N_methyl_site"/>
</dbReference>
<keyword evidence="1" id="KW-0812">Transmembrane</keyword>
<dbReference type="SUPFAM" id="SSF54523">
    <property type="entry name" value="Pili subunits"/>
    <property type="match status" value="1"/>
</dbReference>
<gene>
    <name evidence="2" type="ORF">FH752_16935</name>
</gene>
<evidence type="ECO:0000313" key="3">
    <source>
        <dbReference type="Proteomes" id="UP000431462"/>
    </source>
</evidence>
<dbReference type="PROSITE" id="PS00409">
    <property type="entry name" value="PROKAR_NTER_METHYL"/>
    <property type="match status" value="1"/>
</dbReference>
<evidence type="ECO:0000256" key="1">
    <source>
        <dbReference type="SAM" id="Phobius"/>
    </source>
</evidence>